<dbReference type="InterPro" id="IPR010667">
    <property type="entry name" value="Phage_T4_Gp19"/>
</dbReference>
<dbReference type="NCBIfam" id="TIGR02241">
    <property type="entry name" value="conserved hypothetical phage tail region protein"/>
    <property type="match status" value="1"/>
</dbReference>
<dbReference type="Proteomes" id="UP001189757">
    <property type="component" value="Unassembled WGS sequence"/>
</dbReference>
<dbReference type="PANTHER" id="PTHR38009:SF1">
    <property type="entry name" value="CONSERVED HYPOTHETICAL PHAGE TAIL PROTEIN"/>
    <property type="match status" value="1"/>
</dbReference>
<gene>
    <name evidence="1" type="ORF">LMG18101_03818</name>
</gene>
<evidence type="ECO:0000313" key="1">
    <source>
        <dbReference type="EMBL" id="CAJ0819052.1"/>
    </source>
</evidence>
<keyword evidence="2" id="KW-1185">Reference proteome</keyword>
<accession>A0ABN9JSW2</accession>
<reference evidence="1 2" key="1">
    <citation type="submission" date="2023-07" db="EMBL/GenBank/DDBJ databases">
        <authorList>
            <person name="Peeters C."/>
        </authorList>
    </citation>
    <scope>NUCLEOTIDE SEQUENCE [LARGE SCALE GENOMIC DNA]</scope>
    <source>
        <strain evidence="1 2">LMG 18101</strain>
    </source>
</reference>
<organism evidence="1 2">
    <name type="scientific">Ralstonia flaminis</name>
    <dbReference type="NCBI Taxonomy" id="3058597"/>
    <lineage>
        <taxon>Bacteria</taxon>
        <taxon>Pseudomonadati</taxon>
        <taxon>Pseudomonadota</taxon>
        <taxon>Betaproteobacteria</taxon>
        <taxon>Burkholderiales</taxon>
        <taxon>Burkholderiaceae</taxon>
        <taxon>Ralstonia</taxon>
    </lineage>
</organism>
<proteinExistence type="predicted"/>
<dbReference type="Pfam" id="PF06841">
    <property type="entry name" value="Phage_T4_gp19"/>
    <property type="match status" value="1"/>
</dbReference>
<dbReference type="EMBL" id="CATZLL010000013">
    <property type="protein sequence ID" value="CAJ0819052.1"/>
    <property type="molecule type" value="Genomic_DNA"/>
</dbReference>
<dbReference type="InterPro" id="IPR011747">
    <property type="entry name" value="CHP02241"/>
</dbReference>
<dbReference type="PANTHER" id="PTHR38009">
    <property type="entry name" value="CONSERVED HYPOTHETICAL PHAGE TAIL PROTEIN"/>
    <property type="match status" value="1"/>
</dbReference>
<protein>
    <recommendedName>
        <fullName evidence="3">Phage tail protein</fullName>
    </recommendedName>
</protein>
<evidence type="ECO:0008006" key="3">
    <source>
        <dbReference type="Google" id="ProtNLM"/>
    </source>
</evidence>
<name>A0ABN9JSW2_9RALS</name>
<sequence length="160" mass="17906">MRKSTHYGTGSSTDFMPVSFSFVVGFSNIATGVDASFQEVSGMDQVMETEDVQCGGENRFIYKLPKGIRQEKLVLKRGVADIRSPLMRWCKAVMSGGLAQPVTPMDVSVYLLDEEGDKIRGWTFQSAYPVRWGVDEFNATKNNVVIETIEMAYLNCVREL</sequence>
<dbReference type="RefSeq" id="WP_316682004.1">
    <property type="nucleotide sequence ID" value="NZ_CATZLL010000013.1"/>
</dbReference>
<evidence type="ECO:0000313" key="2">
    <source>
        <dbReference type="Proteomes" id="UP001189757"/>
    </source>
</evidence>
<comment type="caution">
    <text evidence="1">The sequence shown here is derived from an EMBL/GenBank/DDBJ whole genome shotgun (WGS) entry which is preliminary data.</text>
</comment>